<dbReference type="Pfam" id="PF06527">
    <property type="entry name" value="TniQ"/>
    <property type="match status" value="1"/>
</dbReference>
<feature type="domain" description="TniQ" evidence="1">
    <location>
        <begin position="19"/>
        <end position="174"/>
    </location>
</feature>
<feature type="domain" description="Transposon Tn7 transposition protein TnsD C-terminal" evidence="2">
    <location>
        <begin position="211"/>
        <end position="561"/>
    </location>
</feature>
<dbReference type="InterPro" id="IPR009492">
    <property type="entry name" value="TniQ"/>
</dbReference>
<evidence type="ECO:0000313" key="4">
    <source>
        <dbReference type="Proteomes" id="UP000657372"/>
    </source>
</evidence>
<sequence length="630" mass="71767">MSKSPTKQFNNNLVLGYLPSPMPDELLFSVLARTALLNALSPPKHCMKVFFGDPNVIPSTDLPVGLEIYRQRLGQPSPFGDYIDILNRCTLYPYFRPFLPIERHLRCMEIFRDGGGGGLKTLMGTVANGFGAGSVLRFCNLCVQENFKNDGAIYWHRAHNLPAVRNCVIHAIGLSDHTGHLTSGSRQTLFLPPFLTDKNPSVTEVSKVSTLAHLSVELIEANLPPVDTKLRTVVYQQALLARELCTKKHAINFNAIVNEMRMHYEDFNNFEHQSRLLSSPKEPLRWLRDILVRPDRAMHPICHLLLIGFLFGSIDRFKKALELAANNQTLVVGDIVNTDKFLCRSKCHQAIEDVSKSCRQAALESGLSVTTVVELRRKFDIPVSERRKHIYRDVVDSIIVDLIAGKEINIIAEQRSISVSSVYRILRSNPEISVERLLFRKLQSKTRKRLEWMALIDVEGVKGFNAVRARGADLFAWLYRHDHDWLKQANLRCEAVPRNGITRIDWFSRDLLLAKSVAALVEVIRTDKTRGRVSKTLILRRLGCEALLRKFPHKLPQLRDAVGLYSETVLEYQKYRIERAIDELLAECPFPVMWKIKRHATIRSWSEELLSHAVNYRGQAIAARLNNSLN</sequence>
<evidence type="ECO:0000259" key="2">
    <source>
        <dbReference type="Pfam" id="PF15978"/>
    </source>
</evidence>
<dbReference type="RefSeq" id="WP_195876723.1">
    <property type="nucleotide sequence ID" value="NZ_JADOEL010000032.1"/>
</dbReference>
<accession>A0ABS0EY53</accession>
<comment type="caution">
    <text evidence="3">The sequence shown here is derived from an EMBL/GenBank/DDBJ whole genome shotgun (WGS) entry which is preliminary data.</text>
</comment>
<proteinExistence type="predicted"/>
<dbReference type="InterPro" id="IPR032750">
    <property type="entry name" value="TnsD_C"/>
</dbReference>
<protein>
    <submittedName>
        <fullName evidence="3">TniQ family protein</fullName>
    </submittedName>
</protein>
<dbReference type="Proteomes" id="UP000657372">
    <property type="component" value="Unassembled WGS sequence"/>
</dbReference>
<reference evidence="3 4" key="1">
    <citation type="submission" date="2020-11" db="EMBL/GenBank/DDBJ databases">
        <title>WGS of Herminiimonas contaminans strain Marseille-Q4544 isolated from planarians Schmidtea mediterranea.</title>
        <authorList>
            <person name="Kangale L."/>
        </authorList>
    </citation>
    <scope>NUCLEOTIDE SEQUENCE [LARGE SCALE GENOMIC DNA]</scope>
    <source>
        <strain evidence="3 4">Marseille-Q4544</strain>
    </source>
</reference>
<name>A0ABS0EY53_9BURK</name>
<dbReference type="Pfam" id="PF15978">
    <property type="entry name" value="TnsD"/>
    <property type="match status" value="1"/>
</dbReference>
<evidence type="ECO:0000313" key="3">
    <source>
        <dbReference type="EMBL" id="MBF8179768.1"/>
    </source>
</evidence>
<keyword evidence="4" id="KW-1185">Reference proteome</keyword>
<dbReference type="EMBL" id="JADOEL010000032">
    <property type="protein sequence ID" value="MBF8179768.1"/>
    <property type="molecule type" value="Genomic_DNA"/>
</dbReference>
<evidence type="ECO:0000259" key="1">
    <source>
        <dbReference type="Pfam" id="PF06527"/>
    </source>
</evidence>
<organism evidence="3 4">
    <name type="scientific">Herminiimonas contaminans</name>
    <dbReference type="NCBI Taxonomy" id="1111140"/>
    <lineage>
        <taxon>Bacteria</taxon>
        <taxon>Pseudomonadati</taxon>
        <taxon>Pseudomonadota</taxon>
        <taxon>Betaproteobacteria</taxon>
        <taxon>Burkholderiales</taxon>
        <taxon>Oxalobacteraceae</taxon>
        <taxon>Herminiimonas</taxon>
    </lineage>
</organism>
<gene>
    <name evidence="3" type="ORF">IXC47_18970</name>
</gene>